<keyword evidence="1" id="KW-0548">Nucleotidyltransferase</keyword>
<protein>
    <submittedName>
        <fullName evidence="1">Reverse transcriptase domain, Reverse transcriptase zinc-binding domain protein</fullName>
    </submittedName>
</protein>
<keyword evidence="1" id="KW-0808">Transferase</keyword>
<keyword evidence="1" id="KW-0695">RNA-directed DNA polymerase</keyword>
<dbReference type="GO" id="GO:0003964">
    <property type="term" value="F:RNA-directed DNA polymerase activity"/>
    <property type="evidence" value="ECO:0007669"/>
    <property type="project" value="UniProtKB-KW"/>
</dbReference>
<accession>A0A2U1L7N6</accession>
<comment type="caution">
    <text evidence="1">The sequence shown here is derived from an EMBL/GenBank/DDBJ whole genome shotgun (WGS) entry which is preliminary data.</text>
</comment>
<dbReference type="AlphaFoldDB" id="A0A2U1L7N6"/>
<dbReference type="PANTHER" id="PTHR36745:SF1">
    <property type="entry name" value="OS02G0824400 PROTEIN"/>
    <property type="match status" value="1"/>
</dbReference>
<proteinExistence type="predicted"/>
<name>A0A2U1L7N6_ARTAN</name>
<dbReference type="PANTHER" id="PTHR36745">
    <property type="entry name" value="OS02G0824400 PROTEIN"/>
    <property type="match status" value="1"/>
</dbReference>
<dbReference type="OrthoDB" id="1731769at2759"/>
<dbReference type="EMBL" id="PKPP01010990">
    <property type="protein sequence ID" value="PWA45009.1"/>
    <property type="molecule type" value="Genomic_DNA"/>
</dbReference>
<evidence type="ECO:0000313" key="2">
    <source>
        <dbReference type="Proteomes" id="UP000245207"/>
    </source>
</evidence>
<organism evidence="1 2">
    <name type="scientific">Artemisia annua</name>
    <name type="common">Sweet wormwood</name>
    <dbReference type="NCBI Taxonomy" id="35608"/>
    <lineage>
        <taxon>Eukaryota</taxon>
        <taxon>Viridiplantae</taxon>
        <taxon>Streptophyta</taxon>
        <taxon>Embryophyta</taxon>
        <taxon>Tracheophyta</taxon>
        <taxon>Spermatophyta</taxon>
        <taxon>Magnoliopsida</taxon>
        <taxon>eudicotyledons</taxon>
        <taxon>Gunneridae</taxon>
        <taxon>Pentapetalae</taxon>
        <taxon>asterids</taxon>
        <taxon>campanulids</taxon>
        <taxon>Asterales</taxon>
        <taxon>Asteraceae</taxon>
        <taxon>Asteroideae</taxon>
        <taxon>Anthemideae</taxon>
        <taxon>Artemisiinae</taxon>
        <taxon>Artemisia</taxon>
    </lineage>
</organism>
<evidence type="ECO:0000313" key="1">
    <source>
        <dbReference type="EMBL" id="PWA45009.1"/>
    </source>
</evidence>
<sequence>MADLRCNDMLNIRKNHWMRYLASKKNGGLDLHPTNYASNWCSILREVQVLSSKGFDFVSRYKKRVGNGCNTRFWLDTWVLDCPLSVRFPCIFALEKYKAVFVYVKLGAISIDDSFRRPIRDKVEGQQWVELSSILSSIILSSAKDRWCCDINGDGVFRVKDIRSSLYDIFLPSSVVATRYNLAKRGVVLESSLCPISGSVPEDSIHILFQCELAKLVFRRICRWWDLDSNDISSFSEWDVWFSTIRLPSKLKLILEESMKTYPPLWDLQKEDNDVTRGVHGAGWCSFWLKPTRIRNCGFKKMRIHIRSVLRFMRFCGLVLWGFAVDGSSSKTKKKGSGGFAVGKKKLKTRMTPLAKAKVAQAMELDN</sequence>
<keyword evidence="2" id="KW-1185">Reference proteome</keyword>
<gene>
    <name evidence="1" type="ORF">CTI12_AA521610</name>
</gene>
<reference evidence="1 2" key="1">
    <citation type="journal article" date="2018" name="Mol. Plant">
        <title>The genome of Artemisia annua provides insight into the evolution of Asteraceae family and artemisinin biosynthesis.</title>
        <authorList>
            <person name="Shen Q."/>
            <person name="Zhang L."/>
            <person name="Liao Z."/>
            <person name="Wang S."/>
            <person name="Yan T."/>
            <person name="Shi P."/>
            <person name="Liu M."/>
            <person name="Fu X."/>
            <person name="Pan Q."/>
            <person name="Wang Y."/>
            <person name="Lv Z."/>
            <person name="Lu X."/>
            <person name="Zhang F."/>
            <person name="Jiang W."/>
            <person name="Ma Y."/>
            <person name="Chen M."/>
            <person name="Hao X."/>
            <person name="Li L."/>
            <person name="Tang Y."/>
            <person name="Lv G."/>
            <person name="Zhou Y."/>
            <person name="Sun X."/>
            <person name="Brodelius P.E."/>
            <person name="Rose J.K.C."/>
            <person name="Tang K."/>
        </authorList>
    </citation>
    <scope>NUCLEOTIDE SEQUENCE [LARGE SCALE GENOMIC DNA]</scope>
    <source>
        <strain evidence="2">cv. Huhao1</strain>
        <tissue evidence="1">Leaf</tissue>
    </source>
</reference>
<dbReference type="Proteomes" id="UP000245207">
    <property type="component" value="Unassembled WGS sequence"/>
</dbReference>